<accession>A0A9P3PZ68</accession>
<feature type="region of interest" description="Disordered" evidence="1">
    <location>
        <begin position="178"/>
        <end position="200"/>
    </location>
</feature>
<dbReference type="EMBL" id="BRPK01000015">
    <property type="protein sequence ID" value="GLB43922.1"/>
    <property type="molecule type" value="Genomic_DNA"/>
</dbReference>
<keyword evidence="3" id="KW-1185">Reference proteome</keyword>
<protein>
    <submittedName>
        <fullName evidence="2">Uncharacterized protein</fullName>
    </submittedName>
</protein>
<feature type="region of interest" description="Disordered" evidence="1">
    <location>
        <begin position="1"/>
        <end position="161"/>
    </location>
</feature>
<feature type="compositionally biased region" description="Pro residues" evidence="1">
    <location>
        <begin position="117"/>
        <end position="130"/>
    </location>
</feature>
<gene>
    <name evidence="2" type="ORF">LshimejAT787_1501060</name>
</gene>
<evidence type="ECO:0000256" key="1">
    <source>
        <dbReference type="SAM" id="MobiDB-lite"/>
    </source>
</evidence>
<feature type="compositionally biased region" description="Pro residues" evidence="1">
    <location>
        <begin position="1"/>
        <end position="12"/>
    </location>
</feature>
<dbReference type="AlphaFoldDB" id="A0A9P3PZ68"/>
<evidence type="ECO:0000313" key="3">
    <source>
        <dbReference type="Proteomes" id="UP001063166"/>
    </source>
</evidence>
<comment type="caution">
    <text evidence="2">The sequence shown here is derived from an EMBL/GenBank/DDBJ whole genome shotgun (WGS) entry which is preliminary data.</text>
</comment>
<evidence type="ECO:0000313" key="2">
    <source>
        <dbReference type="EMBL" id="GLB43922.1"/>
    </source>
</evidence>
<feature type="compositionally biased region" description="Basic and acidic residues" evidence="1">
    <location>
        <begin position="103"/>
        <end position="112"/>
    </location>
</feature>
<sequence length="200" mass="21303">MVSPKTPSPTPKPASVDKPASEVSAGTSVSPKTWRLPGTVLKLGSPTSKSTANTASPSRPLLSAIKKPGDASGSVKSVSFKSGTRRFKTFDLNAPNDPIPEDMSLKERKVDDETPEPITPPSPPIPPFPKLTPKTPTSATRFDAGSSVSTRQADNETKAAKTPLDTLMDYAIRLRRTSSPTRISSSHVLQEAFHFRPNAG</sequence>
<feature type="compositionally biased region" description="Polar residues" evidence="1">
    <location>
        <begin position="45"/>
        <end position="57"/>
    </location>
</feature>
<dbReference type="Proteomes" id="UP001063166">
    <property type="component" value="Unassembled WGS sequence"/>
</dbReference>
<name>A0A9P3PZ68_LYOSH</name>
<feature type="compositionally biased region" description="Low complexity" evidence="1">
    <location>
        <begin position="72"/>
        <end position="82"/>
    </location>
</feature>
<proteinExistence type="predicted"/>
<organism evidence="2 3">
    <name type="scientific">Lyophyllum shimeji</name>
    <name type="common">Hon-shimeji</name>
    <name type="synonym">Tricholoma shimeji</name>
    <dbReference type="NCBI Taxonomy" id="47721"/>
    <lineage>
        <taxon>Eukaryota</taxon>
        <taxon>Fungi</taxon>
        <taxon>Dikarya</taxon>
        <taxon>Basidiomycota</taxon>
        <taxon>Agaricomycotina</taxon>
        <taxon>Agaricomycetes</taxon>
        <taxon>Agaricomycetidae</taxon>
        <taxon>Agaricales</taxon>
        <taxon>Tricholomatineae</taxon>
        <taxon>Lyophyllaceae</taxon>
        <taxon>Lyophyllum</taxon>
    </lineage>
</organism>
<reference evidence="2" key="1">
    <citation type="submission" date="2022-07" db="EMBL/GenBank/DDBJ databases">
        <title>The genome of Lyophyllum shimeji provides insight into the initial evolution of ectomycorrhizal fungal genome.</title>
        <authorList>
            <person name="Kobayashi Y."/>
            <person name="Shibata T."/>
            <person name="Hirakawa H."/>
            <person name="Shigenobu S."/>
            <person name="Nishiyama T."/>
            <person name="Yamada A."/>
            <person name="Hasebe M."/>
            <person name="Kawaguchi M."/>
        </authorList>
    </citation>
    <scope>NUCLEOTIDE SEQUENCE</scope>
    <source>
        <strain evidence="2">AT787</strain>
    </source>
</reference>